<keyword evidence="1" id="KW-0732">Signal</keyword>
<organism evidence="3 4">
    <name type="scientific">Oryzias sinensis</name>
    <name type="common">Chinese medaka</name>
    <dbReference type="NCBI Taxonomy" id="183150"/>
    <lineage>
        <taxon>Eukaryota</taxon>
        <taxon>Metazoa</taxon>
        <taxon>Chordata</taxon>
        <taxon>Craniata</taxon>
        <taxon>Vertebrata</taxon>
        <taxon>Euteleostomi</taxon>
        <taxon>Actinopterygii</taxon>
        <taxon>Neopterygii</taxon>
        <taxon>Teleostei</taxon>
        <taxon>Neoteleostei</taxon>
        <taxon>Acanthomorphata</taxon>
        <taxon>Ovalentaria</taxon>
        <taxon>Atherinomorphae</taxon>
        <taxon>Beloniformes</taxon>
        <taxon>Adrianichthyidae</taxon>
        <taxon>Oryziinae</taxon>
        <taxon>Oryzias</taxon>
    </lineage>
</organism>
<sequence length="117" mass="12758">MSGAFICFSCTRPFICTDRIRGPERMKLLLVVLAVALLCAAGEALNCHRCTPLKAGEGCRLSVETCKAGKDACAAASFLRAPYGRYQKCMALSDCRMLQMNAYIQMTCCSEDLCNVL</sequence>
<feature type="signal peptide" evidence="1">
    <location>
        <begin position="1"/>
        <end position="44"/>
    </location>
</feature>
<dbReference type="GeneTree" id="ENSGT00940000168621"/>
<dbReference type="CDD" id="cd23611">
    <property type="entry name" value="TFP_LU_ECD_THFP5"/>
    <property type="match status" value="1"/>
</dbReference>
<reference evidence="3" key="2">
    <citation type="submission" date="2025-09" db="UniProtKB">
        <authorList>
            <consortium name="Ensembl"/>
        </authorList>
    </citation>
    <scope>IDENTIFICATION</scope>
</reference>
<dbReference type="GO" id="GO:0098552">
    <property type="term" value="C:side of membrane"/>
    <property type="evidence" value="ECO:0007669"/>
    <property type="project" value="UniProtKB-KW"/>
</dbReference>
<reference evidence="3" key="1">
    <citation type="submission" date="2025-08" db="UniProtKB">
        <authorList>
            <consortium name="Ensembl"/>
        </authorList>
    </citation>
    <scope>IDENTIFICATION</scope>
</reference>
<evidence type="ECO:0000313" key="4">
    <source>
        <dbReference type="Proteomes" id="UP000694383"/>
    </source>
</evidence>
<feature type="chain" id="PRO_5034045729" description="Snake toxin/toxin-like domain-containing protein" evidence="1">
    <location>
        <begin position="45"/>
        <end position="117"/>
    </location>
</feature>
<protein>
    <recommendedName>
        <fullName evidence="2">Snake toxin/toxin-like domain-containing protein</fullName>
    </recommendedName>
</protein>
<dbReference type="Gene3D" id="2.10.60.10">
    <property type="entry name" value="CD59"/>
    <property type="match status" value="1"/>
</dbReference>
<evidence type="ECO:0000313" key="3">
    <source>
        <dbReference type="Ensembl" id="ENSOSIP00000003234.1"/>
    </source>
</evidence>
<dbReference type="InterPro" id="IPR035076">
    <property type="entry name" value="Toxin/TOLIP"/>
</dbReference>
<dbReference type="Ensembl" id="ENSOSIT00000003476.1">
    <property type="protein sequence ID" value="ENSOSIP00000003234.1"/>
    <property type="gene ID" value="ENSOSIG00000002116.1"/>
</dbReference>
<keyword evidence="4" id="KW-1185">Reference proteome</keyword>
<evidence type="ECO:0000256" key="1">
    <source>
        <dbReference type="SAM" id="SignalP"/>
    </source>
</evidence>
<dbReference type="Proteomes" id="UP000694383">
    <property type="component" value="Unplaced"/>
</dbReference>
<dbReference type="AlphaFoldDB" id="A0A8C8DFL0"/>
<evidence type="ECO:0000259" key="2">
    <source>
        <dbReference type="Pfam" id="PF00087"/>
    </source>
</evidence>
<proteinExistence type="predicted"/>
<dbReference type="SUPFAM" id="SSF57302">
    <property type="entry name" value="Snake toxin-like"/>
    <property type="match status" value="1"/>
</dbReference>
<accession>A0A8C8DFL0</accession>
<name>A0A8C8DFL0_9TELE</name>
<feature type="domain" description="Snake toxin/toxin-like" evidence="2">
    <location>
        <begin position="45"/>
        <end position="115"/>
    </location>
</feature>
<dbReference type="InterPro" id="IPR045860">
    <property type="entry name" value="Snake_toxin-like_sf"/>
</dbReference>
<dbReference type="Pfam" id="PF00087">
    <property type="entry name" value="Toxin_TOLIP"/>
    <property type="match status" value="1"/>
</dbReference>